<dbReference type="PROSITE" id="PS00615">
    <property type="entry name" value="C_TYPE_LECTIN_1"/>
    <property type="match status" value="1"/>
</dbReference>
<name>A0A6P3W150_CLUHA</name>
<dbReference type="InterPro" id="IPR018378">
    <property type="entry name" value="C-type_lectin_CS"/>
</dbReference>
<dbReference type="OrthoDB" id="6366227at2759"/>
<dbReference type="AlphaFoldDB" id="A0A6P3W150"/>
<dbReference type="PROSITE" id="PS50041">
    <property type="entry name" value="C_TYPE_LECTIN_2"/>
    <property type="match status" value="1"/>
</dbReference>
<dbReference type="InterPro" id="IPR051663">
    <property type="entry name" value="CLec_Tetranectin-domain"/>
</dbReference>
<dbReference type="RefSeq" id="XP_012686864.2">
    <property type="nucleotide sequence ID" value="XM_012831410.2"/>
</dbReference>
<keyword evidence="2" id="KW-1015">Disulfide bond</keyword>
<dbReference type="SUPFAM" id="SSF57944">
    <property type="entry name" value="Triple coiled coil domain of C-type lectins"/>
    <property type="match status" value="1"/>
</dbReference>
<feature type="domain" description="C-type lectin" evidence="4">
    <location>
        <begin position="74"/>
        <end position="191"/>
    </location>
</feature>
<dbReference type="GO" id="GO:0030246">
    <property type="term" value="F:carbohydrate binding"/>
    <property type="evidence" value="ECO:0007669"/>
    <property type="project" value="UniProtKB-KW"/>
</dbReference>
<evidence type="ECO:0000256" key="3">
    <source>
        <dbReference type="SAM" id="SignalP"/>
    </source>
</evidence>
<keyword evidence="3" id="KW-0732">Signal</keyword>
<dbReference type="FunFam" id="3.10.100.10:FF:000010">
    <property type="entry name" value="C-type lectin domain family 3 member A"/>
    <property type="match status" value="1"/>
</dbReference>
<evidence type="ECO:0000313" key="5">
    <source>
        <dbReference type="Proteomes" id="UP000515152"/>
    </source>
</evidence>
<proteinExistence type="predicted"/>
<dbReference type="PANTHER" id="PTHR22799:SF3">
    <property type="entry name" value="TETRANECTIN"/>
    <property type="match status" value="1"/>
</dbReference>
<dbReference type="KEGG" id="char:105903635"/>
<dbReference type="SUPFAM" id="SSF56436">
    <property type="entry name" value="C-type lectin-like"/>
    <property type="match status" value="1"/>
</dbReference>
<accession>A0A6P3W150</accession>
<dbReference type="Proteomes" id="UP000515152">
    <property type="component" value="Chromosome 19"/>
</dbReference>
<dbReference type="GO" id="GO:0005615">
    <property type="term" value="C:extracellular space"/>
    <property type="evidence" value="ECO:0007669"/>
    <property type="project" value="TreeGrafter"/>
</dbReference>
<keyword evidence="1" id="KW-0430">Lectin</keyword>
<feature type="signal peptide" evidence="3">
    <location>
        <begin position="1"/>
        <end position="21"/>
    </location>
</feature>
<dbReference type="InterPro" id="IPR001304">
    <property type="entry name" value="C-type_lectin-like"/>
</dbReference>
<dbReference type="GeneID" id="105903635"/>
<evidence type="ECO:0000259" key="4">
    <source>
        <dbReference type="PROSITE" id="PS50041"/>
    </source>
</evidence>
<sequence length="195" mass="21927">MDLRCACLMFGLVLLTHLSSQQLLSRKKLVKKVTPEKDGAVEGLQKQIDDIVKELNLLKEQQALQTVCLKGTKIHGKCYLSDPLKKRYHTASEDCIAKGGTLCTPLSLDDNDKLYDYIHQSIGPDEEIWLGINDMQTEGIWVDQTGSTVRYKNWDASFKGDRSKNCAVLSGSISGKWLDENCREERASVCEFNIV</sequence>
<dbReference type="GO" id="GO:0030282">
    <property type="term" value="P:bone mineralization"/>
    <property type="evidence" value="ECO:0007669"/>
    <property type="project" value="TreeGrafter"/>
</dbReference>
<reference evidence="6" key="1">
    <citation type="submission" date="2025-08" db="UniProtKB">
        <authorList>
            <consortium name="RefSeq"/>
        </authorList>
    </citation>
    <scope>IDENTIFICATION</scope>
</reference>
<evidence type="ECO:0000256" key="1">
    <source>
        <dbReference type="ARBA" id="ARBA00022734"/>
    </source>
</evidence>
<organism evidence="5 6">
    <name type="scientific">Clupea harengus</name>
    <name type="common">Atlantic herring</name>
    <dbReference type="NCBI Taxonomy" id="7950"/>
    <lineage>
        <taxon>Eukaryota</taxon>
        <taxon>Metazoa</taxon>
        <taxon>Chordata</taxon>
        <taxon>Craniata</taxon>
        <taxon>Vertebrata</taxon>
        <taxon>Euteleostomi</taxon>
        <taxon>Actinopterygii</taxon>
        <taxon>Neopterygii</taxon>
        <taxon>Teleostei</taxon>
        <taxon>Clupei</taxon>
        <taxon>Clupeiformes</taxon>
        <taxon>Clupeoidei</taxon>
        <taxon>Clupeidae</taxon>
        <taxon>Clupea</taxon>
    </lineage>
</organism>
<keyword evidence="5" id="KW-1185">Reference proteome</keyword>
<dbReference type="InterPro" id="IPR016187">
    <property type="entry name" value="CTDL_fold"/>
</dbReference>
<gene>
    <name evidence="6" type="primary">clec3bb</name>
</gene>
<protein>
    <submittedName>
        <fullName evidence="6">Tetranectin</fullName>
    </submittedName>
</protein>
<dbReference type="CTD" id="100537161"/>
<evidence type="ECO:0000313" key="6">
    <source>
        <dbReference type="RefSeq" id="XP_012686864.2"/>
    </source>
</evidence>
<dbReference type="SMART" id="SM00034">
    <property type="entry name" value="CLECT"/>
    <property type="match status" value="1"/>
</dbReference>
<evidence type="ECO:0000256" key="2">
    <source>
        <dbReference type="ARBA" id="ARBA00023157"/>
    </source>
</evidence>
<dbReference type="PANTHER" id="PTHR22799">
    <property type="entry name" value="TETRANECTIN-RELATED"/>
    <property type="match status" value="1"/>
</dbReference>
<dbReference type="Pfam" id="PF00059">
    <property type="entry name" value="Lectin_C"/>
    <property type="match status" value="1"/>
</dbReference>
<dbReference type="InterPro" id="IPR016186">
    <property type="entry name" value="C-type_lectin-like/link_sf"/>
</dbReference>
<dbReference type="Gene3D" id="3.10.100.10">
    <property type="entry name" value="Mannose-Binding Protein A, subunit A"/>
    <property type="match status" value="1"/>
</dbReference>
<feature type="chain" id="PRO_5027862940" evidence="3">
    <location>
        <begin position="22"/>
        <end position="195"/>
    </location>
</feature>